<protein>
    <submittedName>
        <fullName evidence="2">Uncharacterized protein</fullName>
    </submittedName>
</protein>
<name>A0A518C4B1_9BACT</name>
<dbReference type="Proteomes" id="UP000318626">
    <property type="component" value="Chromosome"/>
</dbReference>
<organism evidence="2 3">
    <name type="scientific">Bremerella volcania</name>
    <dbReference type="NCBI Taxonomy" id="2527984"/>
    <lineage>
        <taxon>Bacteria</taxon>
        <taxon>Pseudomonadati</taxon>
        <taxon>Planctomycetota</taxon>
        <taxon>Planctomycetia</taxon>
        <taxon>Pirellulales</taxon>
        <taxon>Pirellulaceae</taxon>
        <taxon>Bremerella</taxon>
    </lineage>
</organism>
<keyword evidence="3" id="KW-1185">Reference proteome</keyword>
<reference evidence="3" key="1">
    <citation type="submission" date="2019-02" db="EMBL/GenBank/DDBJ databases">
        <title>Deep-cultivation of Planctomycetes and their phenomic and genomic characterization uncovers novel biology.</title>
        <authorList>
            <person name="Wiegand S."/>
            <person name="Jogler M."/>
            <person name="Boedeker C."/>
            <person name="Pinto D."/>
            <person name="Vollmers J."/>
            <person name="Rivas-Marin E."/>
            <person name="Kohn T."/>
            <person name="Peeters S.H."/>
            <person name="Heuer A."/>
            <person name="Rast P."/>
            <person name="Oberbeckmann S."/>
            <person name="Bunk B."/>
            <person name="Jeske O."/>
            <person name="Meyerdierks A."/>
            <person name="Storesund J.E."/>
            <person name="Kallscheuer N."/>
            <person name="Luecker S."/>
            <person name="Lage O.M."/>
            <person name="Pohl T."/>
            <person name="Merkel B.J."/>
            <person name="Hornburger P."/>
            <person name="Mueller R.-W."/>
            <person name="Bruemmer F."/>
            <person name="Labrenz M."/>
            <person name="Spormann A.M."/>
            <person name="Op den Camp H."/>
            <person name="Overmann J."/>
            <person name="Amann R."/>
            <person name="Jetten M.S.M."/>
            <person name="Mascher T."/>
            <person name="Medema M.H."/>
            <person name="Devos D.P."/>
            <person name="Kaster A.-K."/>
            <person name="Ovreas L."/>
            <person name="Rohde M."/>
            <person name="Galperin M.Y."/>
            <person name="Jogler C."/>
        </authorList>
    </citation>
    <scope>NUCLEOTIDE SEQUENCE [LARGE SCALE GENOMIC DNA]</scope>
    <source>
        <strain evidence="3">Pan97</strain>
    </source>
</reference>
<dbReference type="SUPFAM" id="SSF46785">
    <property type="entry name" value="Winged helix' DNA-binding domain"/>
    <property type="match status" value="1"/>
</dbReference>
<feature type="region of interest" description="Disordered" evidence="1">
    <location>
        <begin position="98"/>
        <end position="135"/>
    </location>
</feature>
<dbReference type="EMBL" id="CP036289">
    <property type="protein sequence ID" value="QDU74060.1"/>
    <property type="molecule type" value="Genomic_DNA"/>
</dbReference>
<sequence length="213" mass="24655">MKEKPEDQDLRFLKTFLASQQEAYDIVPELCDPDFFNEDTRPQTSDDEERCARIAESLGFDGSLFRNLFKLDELSWLRQTSKRIKTIPQLISKIESRRMQRMAQDEQSPALPKPSALETPPNALENKEPARHDSKPVDADHLAILRFLSKSKDPMLQKEIRRAIWRGERTARSKIQDLVRYEFVKLPFGKNSRRGYIITPDGRQLLDLPASAA</sequence>
<gene>
    <name evidence="2" type="ORF">Pan97_10640</name>
</gene>
<dbReference type="RefSeq" id="WP_144971064.1">
    <property type="nucleotide sequence ID" value="NZ_CP036289.1"/>
</dbReference>
<accession>A0A518C4B1</accession>
<dbReference type="InterPro" id="IPR036390">
    <property type="entry name" value="WH_DNA-bd_sf"/>
</dbReference>
<dbReference type="AlphaFoldDB" id="A0A518C4B1"/>
<evidence type="ECO:0000313" key="3">
    <source>
        <dbReference type="Proteomes" id="UP000318626"/>
    </source>
</evidence>
<proteinExistence type="predicted"/>
<evidence type="ECO:0000256" key="1">
    <source>
        <dbReference type="SAM" id="MobiDB-lite"/>
    </source>
</evidence>
<dbReference type="KEGG" id="bvo:Pan97_10640"/>
<feature type="compositionally biased region" description="Basic and acidic residues" evidence="1">
    <location>
        <begin position="125"/>
        <end position="135"/>
    </location>
</feature>
<evidence type="ECO:0000313" key="2">
    <source>
        <dbReference type="EMBL" id="QDU74060.1"/>
    </source>
</evidence>